<dbReference type="AlphaFoldDB" id="A0A1C9C9I6"/>
<geneLocation type="plastid" evidence="1"/>
<dbReference type="GeneID" id="29072364"/>
<accession>A0A1C9C9I6</accession>
<sequence>MDLLLISLEALDLYLINNIGILPIDYVKQKNILKIRSSNYIRNSNSNLKCSFKTSIAFIYHLQYLLSKPHIQQIITNILVHCNNVPTNKFKQQYINRFKYIYNKTLKYYNSHSHYGDFNLEEIAILNLYIIKNISSPEGIYILIKYLYL</sequence>
<dbReference type="EMBL" id="KX284712">
    <property type="protein sequence ID" value="AOM65029.1"/>
    <property type="molecule type" value="Genomic_DNA"/>
</dbReference>
<protein>
    <submittedName>
        <fullName evidence="1">Uncharacterized protein</fullName>
    </submittedName>
</protein>
<name>A0A1C9C9I6_9FLOR</name>
<proteinExistence type="predicted"/>
<dbReference type="RefSeq" id="YP_009296094.1">
    <property type="nucleotide sequence ID" value="NC_031169.1"/>
</dbReference>
<reference evidence="1" key="1">
    <citation type="journal article" date="2016" name="BMC Biol.">
        <title>Parallel evolution of highly conserved plastid genome architecture in red seaweeds and seed plants.</title>
        <authorList>
            <person name="Lee J."/>
            <person name="Cho C.H."/>
            <person name="Park S.I."/>
            <person name="Choi J.W."/>
            <person name="Song H.S."/>
            <person name="West J.A."/>
            <person name="Bhattacharya D."/>
            <person name="Yoon H.S."/>
        </authorList>
    </citation>
    <scope>NUCLEOTIDE SEQUENCE</scope>
</reference>
<evidence type="ECO:0000313" key="1">
    <source>
        <dbReference type="EMBL" id="AOM65029.1"/>
    </source>
</evidence>
<organism evidence="1">
    <name type="scientific">Schizymenia dubyi</name>
    <dbReference type="NCBI Taxonomy" id="38368"/>
    <lineage>
        <taxon>Eukaryota</taxon>
        <taxon>Rhodophyta</taxon>
        <taxon>Florideophyceae</taxon>
        <taxon>Rhodymeniophycidae</taxon>
        <taxon>Nemastomatales</taxon>
        <taxon>Schizymeniaceae</taxon>
        <taxon>Schizymenia</taxon>
    </lineage>
</organism>
<keyword evidence="1" id="KW-0934">Plastid</keyword>
<gene>
    <name evidence="1" type="primary">orf160</name>
    <name evidence="1" type="ORF">Schiz_146</name>
</gene>